<evidence type="ECO:0000313" key="3">
    <source>
        <dbReference type="Proteomes" id="UP000016568"/>
    </source>
</evidence>
<keyword evidence="3" id="KW-1185">Reference proteome</keyword>
<dbReference type="Pfam" id="PF08241">
    <property type="entry name" value="Methyltransf_11"/>
    <property type="match status" value="1"/>
</dbReference>
<organism evidence="2 3">
    <name type="scientific">Caenibius tardaugens NBRC 16725</name>
    <dbReference type="NCBI Taxonomy" id="1219035"/>
    <lineage>
        <taxon>Bacteria</taxon>
        <taxon>Pseudomonadati</taxon>
        <taxon>Pseudomonadota</taxon>
        <taxon>Alphaproteobacteria</taxon>
        <taxon>Sphingomonadales</taxon>
        <taxon>Erythrobacteraceae</taxon>
        <taxon>Caenibius</taxon>
    </lineage>
</organism>
<dbReference type="GO" id="GO:0032259">
    <property type="term" value="P:methylation"/>
    <property type="evidence" value="ECO:0007669"/>
    <property type="project" value="UniProtKB-KW"/>
</dbReference>
<feature type="domain" description="Methyltransferase type 11" evidence="1">
    <location>
        <begin position="42"/>
        <end position="137"/>
    </location>
</feature>
<keyword evidence="2" id="KW-0808">Transferase</keyword>
<keyword evidence="2" id="KW-0489">Methyltransferase</keyword>
<dbReference type="InterPro" id="IPR029063">
    <property type="entry name" value="SAM-dependent_MTases_sf"/>
</dbReference>
<proteinExistence type="predicted"/>
<comment type="caution">
    <text evidence="2">The sequence shown here is derived from an EMBL/GenBank/DDBJ whole genome shotgun (WGS) entry which is preliminary data.</text>
</comment>
<dbReference type="SUPFAM" id="SSF53335">
    <property type="entry name" value="S-adenosyl-L-methionine-dependent methyltransferases"/>
    <property type="match status" value="1"/>
</dbReference>
<dbReference type="PANTHER" id="PTHR45036">
    <property type="entry name" value="METHYLTRANSFERASE LIKE 7B"/>
    <property type="match status" value="1"/>
</dbReference>
<sequence length="211" mass="23385">MGFSTWYEDKILPHIIRCGCANANIAALRAKIVPLAEGRVFEMGVGGGLNQPFYETSKITGFSGIDPSEKLLDYARAAARSRGWDTDIRQGFGEAIPFSDAEFDTVVCTFTMCSVQDQARVLDEMRRILKPGGRLLFLEHGRAVDPVVVKWQTRIEPAWKRVFGNCHLSRAVTGAVRESGFAMEYTDHTYMSGAPRFAGFMEWGVGIKAGH</sequence>
<dbReference type="OrthoDB" id="9777830at2"/>
<protein>
    <submittedName>
        <fullName evidence="2">Putative methyltransferase</fullName>
    </submittedName>
</protein>
<dbReference type="eggNOG" id="COG2226">
    <property type="taxonomic scope" value="Bacteria"/>
</dbReference>
<dbReference type="InterPro" id="IPR013216">
    <property type="entry name" value="Methyltransf_11"/>
</dbReference>
<dbReference type="KEGG" id="ntd:EGO55_20205"/>
<reference evidence="2 3" key="1">
    <citation type="submission" date="2013-09" db="EMBL/GenBank/DDBJ databases">
        <title>Whole genome shotgun sequence of Novosphingobium tardaugens NBRC 16725.</title>
        <authorList>
            <person name="Isaki S."/>
            <person name="Hosoyama A."/>
            <person name="Tsuchikane K."/>
            <person name="Katsumata H."/>
            <person name="Ando Y."/>
            <person name="Yamazaki S."/>
            <person name="Fujita N."/>
        </authorList>
    </citation>
    <scope>NUCLEOTIDE SEQUENCE [LARGE SCALE GENOMIC DNA]</scope>
    <source>
        <strain evidence="2 3">NBRC 16725</strain>
    </source>
</reference>
<accession>U2Y4H8</accession>
<dbReference type="CDD" id="cd02440">
    <property type="entry name" value="AdoMet_MTases"/>
    <property type="match status" value="1"/>
</dbReference>
<dbReference type="InterPro" id="IPR052356">
    <property type="entry name" value="Thiol_S-MT"/>
</dbReference>
<evidence type="ECO:0000313" key="2">
    <source>
        <dbReference type="EMBL" id="GAD47976.1"/>
    </source>
</evidence>
<evidence type="ECO:0000259" key="1">
    <source>
        <dbReference type="Pfam" id="PF08241"/>
    </source>
</evidence>
<dbReference type="PANTHER" id="PTHR45036:SF1">
    <property type="entry name" value="METHYLTRANSFERASE LIKE 7A"/>
    <property type="match status" value="1"/>
</dbReference>
<gene>
    <name evidence="2" type="ORF">NT2_02_00590</name>
</gene>
<dbReference type="Gene3D" id="3.40.50.150">
    <property type="entry name" value="Vaccinia Virus protein VP39"/>
    <property type="match status" value="1"/>
</dbReference>
<dbReference type="AlphaFoldDB" id="U2Y4H8"/>
<name>U2Y4H8_9SPHN</name>
<dbReference type="GO" id="GO:0008757">
    <property type="term" value="F:S-adenosylmethionine-dependent methyltransferase activity"/>
    <property type="evidence" value="ECO:0007669"/>
    <property type="project" value="InterPro"/>
</dbReference>
<dbReference type="Proteomes" id="UP000016568">
    <property type="component" value="Unassembled WGS sequence"/>
</dbReference>
<dbReference type="EMBL" id="BASZ01000002">
    <property type="protein sequence ID" value="GAD47976.1"/>
    <property type="molecule type" value="Genomic_DNA"/>
</dbReference>
<dbReference type="RefSeq" id="WP_021688883.1">
    <property type="nucleotide sequence ID" value="NZ_BASZ01000002.1"/>
</dbReference>